<protein>
    <submittedName>
        <fullName evidence="4">FixH family protein</fullName>
    </submittedName>
</protein>
<dbReference type="Proteomes" id="UP001215231">
    <property type="component" value="Chromosome"/>
</dbReference>
<accession>A0ABY7VKC0</accession>
<feature type="region of interest" description="Disordered" evidence="1">
    <location>
        <begin position="65"/>
        <end position="92"/>
    </location>
</feature>
<evidence type="ECO:0000313" key="4">
    <source>
        <dbReference type="EMBL" id="WDE14192.1"/>
    </source>
</evidence>
<evidence type="ECO:0000256" key="1">
    <source>
        <dbReference type="SAM" id="MobiDB-lite"/>
    </source>
</evidence>
<dbReference type="InterPro" id="IPR032693">
    <property type="entry name" value="YtkA-like_dom"/>
</dbReference>
<evidence type="ECO:0000259" key="3">
    <source>
        <dbReference type="Pfam" id="PF13115"/>
    </source>
</evidence>
<sequence length="344" mass="38678">MLLSRLLLILLLLTAKAVQAKSPDTAIENPLVAKAVTQLDQARQWQKQANERILHANTIRKQLKQRRARAAKSSRSASALPDNDKNTDKEEFEQEIQELLGQLTQAQQQGAELRRKSQLLKQQAKMDFEQALLHIWPQWLHNREALILEDNLNASLAHNTQIRSVHKNMLAFAGNSSKRVQRPDMSLQVPALGKQNAPADLNTSSFQFSRHEQYFAHIEVHPGGAGKANYSGMAEKEQGAGQTVLSEPASVPLNEIHQWRLMISDVRGNPVKDVDIEVQGHMPGHVHGLPTKPAVVEEIDAGIYLVDGLKFQMKGWWVMKFILRQEGADSSQFADDFFTFNLVL</sequence>
<gene>
    <name evidence="4" type="ORF">H3N35_12710</name>
</gene>
<feature type="domain" description="YtkA-like" evidence="3">
    <location>
        <begin position="264"/>
        <end position="319"/>
    </location>
</feature>
<feature type="chain" id="PRO_5046644324" evidence="2">
    <location>
        <begin position="21"/>
        <end position="344"/>
    </location>
</feature>
<proteinExistence type="predicted"/>
<name>A0ABY7VKC0_9GAMM</name>
<keyword evidence="5" id="KW-1185">Reference proteome</keyword>
<evidence type="ECO:0000256" key="2">
    <source>
        <dbReference type="SAM" id="SignalP"/>
    </source>
</evidence>
<feature type="signal peptide" evidence="2">
    <location>
        <begin position="1"/>
        <end position="20"/>
    </location>
</feature>
<dbReference type="EMBL" id="CP059693">
    <property type="protein sequence ID" value="WDE14192.1"/>
    <property type="molecule type" value="Genomic_DNA"/>
</dbReference>
<reference evidence="4 5" key="1">
    <citation type="journal article" date="2022" name="Mar. Drugs">
        <title>Bioassay-Guided Fractionation Leads to the Detection of Cholic Acid Generated by the Rare Thalassomonas sp.</title>
        <authorList>
            <person name="Pheiffer F."/>
            <person name="Schneider Y.K."/>
            <person name="Hansen E.H."/>
            <person name="Andersen J.H."/>
            <person name="Isaksson J."/>
            <person name="Busche T."/>
            <person name="R C."/>
            <person name="Kalinowski J."/>
            <person name="Zyl L.V."/>
            <person name="Trindade M."/>
        </authorList>
    </citation>
    <scope>NUCLEOTIDE SEQUENCE [LARGE SCALE GENOMIC DNA]</scope>
    <source>
        <strain evidence="4 5">A5K-61T</strain>
    </source>
</reference>
<dbReference type="Pfam" id="PF13115">
    <property type="entry name" value="YtkA"/>
    <property type="match status" value="1"/>
</dbReference>
<keyword evidence="2" id="KW-0732">Signal</keyword>
<evidence type="ECO:0000313" key="5">
    <source>
        <dbReference type="Proteomes" id="UP001215231"/>
    </source>
</evidence>
<organism evidence="4 5">
    <name type="scientific">Thalassomonas haliotis</name>
    <dbReference type="NCBI Taxonomy" id="485448"/>
    <lineage>
        <taxon>Bacteria</taxon>
        <taxon>Pseudomonadati</taxon>
        <taxon>Pseudomonadota</taxon>
        <taxon>Gammaproteobacteria</taxon>
        <taxon>Alteromonadales</taxon>
        <taxon>Colwelliaceae</taxon>
        <taxon>Thalassomonas</taxon>
    </lineage>
</organism>
<dbReference type="RefSeq" id="WP_274054720.1">
    <property type="nucleotide sequence ID" value="NZ_CP059693.1"/>
</dbReference>